<dbReference type="PIRSF" id="PIRSF011312">
    <property type="entry name" value="Cell_cycle_HUS1"/>
    <property type="match status" value="1"/>
</dbReference>
<dbReference type="InParanoid" id="S8DKJ8"/>
<dbReference type="GO" id="GO:0000724">
    <property type="term" value="P:double-strand break repair via homologous recombination"/>
    <property type="evidence" value="ECO:0007669"/>
    <property type="project" value="TreeGrafter"/>
</dbReference>
<evidence type="ECO:0000256" key="3">
    <source>
        <dbReference type="ARBA" id="ARBA00023242"/>
    </source>
</evidence>
<accession>S8DKJ8</accession>
<comment type="similarity">
    <text evidence="2 4">Belongs to the HUS1 family.</text>
</comment>
<evidence type="ECO:0000256" key="1">
    <source>
        <dbReference type="ARBA" id="ARBA00004123"/>
    </source>
</evidence>
<dbReference type="OrthoDB" id="337750at2759"/>
<dbReference type="Gene3D" id="3.70.10.10">
    <property type="match status" value="1"/>
</dbReference>
<dbReference type="AlphaFoldDB" id="S8DKJ8"/>
<dbReference type="EMBL" id="KE504285">
    <property type="protein sequence ID" value="EPS93287.1"/>
    <property type="molecule type" value="Genomic_DNA"/>
</dbReference>
<dbReference type="GO" id="GO:0030896">
    <property type="term" value="C:checkpoint clamp complex"/>
    <property type="evidence" value="ECO:0007669"/>
    <property type="project" value="InterPro"/>
</dbReference>
<organism evidence="5 6">
    <name type="scientific">Fomitopsis schrenkii</name>
    <name type="common">Brown rot fungus</name>
    <dbReference type="NCBI Taxonomy" id="2126942"/>
    <lineage>
        <taxon>Eukaryota</taxon>
        <taxon>Fungi</taxon>
        <taxon>Dikarya</taxon>
        <taxon>Basidiomycota</taxon>
        <taxon>Agaricomycotina</taxon>
        <taxon>Agaricomycetes</taxon>
        <taxon>Polyporales</taxon>
        <taxon>Fomitopsis</taxon>
    </lineage>
</organism>
<dbReference type="FunCoup" id="S8DKJ8">
    <property type="interactions" value="355"/>
</dbReference>
<name>S8DKJ8_FOMSC</name>
<dbReference type="eggNOG" id="KOG3999">
    <property type="taxonomic scope" value="Eukaryota"/>
</dbReference>
<keyword evidence="3" id="KW-0539">Nucleus</keyword>
<evidence type="ECO:0000313" key="6">
    <source>
        <dbReference type="Proteomes" id="UP000015241"/>
    </source>
</evidence>
<dbReference type="GO" id="GO:0035861">
    <property type="term" value="C:site of double-strand break"/>
    <property type="evidence" value="ECO:0007669"/>
    <property type="project" value="TreeGrafter"/>
</dbReference>
<dbReference type="InterPro" id="IPR046938">
    <property type="entry name" value="DNA_clamp_sf"/>
</dbReference>
<proteinExistence type="inferred from homology"/>
<dbReference type="PANTHER" id="PTHR12900:SF0">
    <property type="entry name" value="CHECKPOINT PROTEIN"/>
    <property type="match status" value="1"/>
</dbReference>
<reference evidence="5 6" key="1">
    <citation type="journal article" date="2012" name="Science">
        <title>The Paleozoic origin of enzymatic lignin decomposition reconstructed from 31 fungal genomes.</title>
        <authorList>
            <person name="Floudas D."/>
            <person name="Binder M."/>
            <person name="Riley R."/>
            <person name="Barry K."/>
            <person name="Blanchette R.A."/>
            <person name="Henrissat B."/>
            <person name="Martinez A.T."/>
            <person name="Otillar R."/>
            <person name="Spatafora J.W."/>
            <person name="Yadav J.S."/>
            <person name="Aerts A."/>
            <person name="Benoit I."/>
            <person name="Boyd A."/>
            <person name="Carlson A."/>
            <person name="Copeland A."/>
            <person name="Coutinho P.M."/>
            <person name="de Vries R.P."/>
            <person name="Ferreira P."/>
            <person name="Findley K."/>
            <person name="Foster B."/>
            <person name="Gaskell J."/>
            <person name="Glotzer D."/>
            <person name="Gorecki P."/>
            <person name="Heitman J."/>
            <person name="Hesse C."/>
            <person name="Hori C."/>
            <person name="Igarashi K."/>
            <person name="Jurgens J.A."/>
            <person name="Kallen N."/>
            <person name="Kersten P."/>
            <person name="Kohler A."/>
            <person name="Kuees U."/>
            <person name="Kumar T.K.A."/>
            <person name="Kuo A."/>
            <person name="LaButti K."/>
            <person name="Larrondo L.F."/>
            <person name="Lindquist E."/>
            <person name="Ling A."/>
            <person name="Lombard V."/>
            <person name="Lucas S."/>
            <person name="Lundell T."/>
            <person name="Martin R."/>
            <person name="McLaughlin D.J."/>
            <person name="Morgenstern I."/>
            <person name="Morin E."/>
            <person name="Murat C."/>
            <person name="Nagy L.G."/>
            <person name="Nolan M."/>
            <person name="Ohm R.A."/>
            <person name="Patyshakuliyeva A."/>
            <person name="Rokas A."/>
            <person name="Ruiz-Duenas F.J."/>
            <person name="Sabat G."/>
            <person name="Salamov A."/>
            <person name="Samejima M."/>
            <person name="Schmutz J."/>
            <person name="Slot J.C."/>
            <person name="St John F."/>
            <person name="Stenlid J."/>
            <person name="Sun H."/>
            <person name="Sun S."/>
            <person name="Syed K."/>
            <person name="Tsang A."/>
            <person name="Wiebenga A."/>
            <person name="Young D."/>
            <person name="Pisabarro A."/>
            <person name="Eastwood D.C."/>
            <person name="Martin F."/>
            <person name="Cullen D."/>
            <person name="Grigoriev I.V."/>
            <person name="Hibbett D.S."/>
        </authorList>
    </citation>
    <scope>NUCLEOTIDE SEQUENCE</scope>
    <source>
        <strain evidence="6">FP-58527</strain>
    </source>
</reference>
<keyword evidence="6" id="KW-1185">Reference proteome</keyword>
<sequence>MRFRANIEDVATFYKISQAVEKLQKRCTVKFTESEMHIICNNDAGEGSIQVWSQIQVPSLFTEYRIQSNADNEIYLGVATDALAAALKSAAAPSGQQGAFSGDAEVIVRLVKRTEVAMLSFEINASTRLGRPVRIAHDVRVDILKREDVSRLKQPMCPEPEVHIILPPLAKVRAVAERLRPLAGEMIGMYANREGCFQLRAQTDAASVVVSWHGLSNPRMAHDPSTQRADEDDERDPKVLYGVLVNVKSLQKFLNSHVVSTTTIACICQNHCIILYVYMGEIADAGGVLTFYIPAIIE</sequence>
<dbReference type="InterPro" id="IPR016580">
    <property type="entry name" value="HUS1"/>
</dbReference>
<dbReference type="InterPro" id="IPR007150">
    <property type="entry name" value="HUS1/Mec3"/>
</dbReference>
<dbReference type="PANTHER" id="PTHR12900">
    <property type="entry name" value="MITOTIC AND DNA DAMAGE CHECKPOINT PROTEIN HUS1"/>
    <property type="match status" value="1"/>
</dbReference>
<gene>
    <name evidence="5" type="ORF">FOMPIDRAFT_1026583</name>
</gene>
<dbReference type="GO" id="GO:0044778">
    <property type="term" value="P:meiotic DNA integrity checkpoint signaling"/>
    <property type="evidence" value="ECO:0007669"/>
    <property type="project" value="TreeGrafter"/>
</dbReference>
<dbReference type="GO" id="GO:0006289">
    <property type="term" value="P:nucleotide-excision repair"/>
    <property type="evidence" value="ECO:0007669"/>
    <property type="project" value="TreeGrafter"/>
</dbReference>
<protein>
    <recommendedName>
        <fullName evidence="4">Checkpoint protein</fullName>
    </recommendedName>
</protein>
<dbReference type="GO" id="GO:0033314">
    <property type="term" value="P:mitotic DNA replication checkpoint signaling"/>
    <property type="evidence" value="ECO:0007669"/>
    <property type="project" value="TreeGrafter"/>
</dbReference>
<dbReference type="GO" id="GO:0031573">
    <property type="term" value="P:mitotic intra-S DNA damage checkpoint signaling"/>
    <property type="evidence" value="ECO:0007669"/>
    <property type="project" value="TreeGrafter"/>
</dbReference>
<evidence type="ECO:0000313" key="5">
    <source>
        <dbReference type="EMBL" id="EPS93287.1"/>
    </source>
</evidence>
<dbReference type="Pfam" id="PF04005">
    <property type="entry name" value="Hus1"/>
    <property type="match status" value="1"/>
</dbReference>
<dbReference type="GO" id="GO:0005730">
    <property type="term" value="C:nucleolus"/>
    <property type="evidence" value="ECO:0007669"/>
    <property type="project" value="InterPro"/>
</dbReference>
<dbReference type="GO" id="GO:0000723">
    <property type="term" value="P:telomere maintenance"/>
    <property type="evidence" value="ECO:0007669"/>
    <property type="project" value="TreeGrafter"/>
</dbReference>
<dbReference type="HOGENOM" id="CLU_035754_2_0_1"/>
<dbReference type="SUPFAM" id="SSF55979">
    <property type="entry name" value="DNA clamp"/>
    <property type="match status" value="1"/>
</dbReference>
<evidence type="ECO:0000256" key="2">
    <source>
        <dbReference type="ARBA" id="ARBA00005563"/>
    </source>
</evidence>
<dbReference type="STRING" id="743788.S8DKJ8"/>
<comment type="subcellular location">
    <subcellularLocation>
        <location evidence="1">Nucleus</location>
    </subcellularLocation>
</comment>
<evidence type="ECO:0000256" key="4">
    <source>
        <dbReference type="PIRNR" id="PIRNR011312"/>
    </source>
</evidence>
<dbReference type="Proteomes" id="UP000015241">
    <property type="component" value="Unassembled WGS sequence"/>
</dbReference>